<feature type="domain" description="KIB1-4 beta-propeller" evidence="1">
    <location>
        <begin position="93"/>
        <end position="382"/>
    </location>
</feature>
<evidence type="ECO:0000259" key="2">
    <source>
        <dbReference type="Pfam" id="PF12937"/>
    </source>
</evidence>
<dbReference type="InterPro" id="IPR005174">
    <property type="entry name" value="KIB1-4_b-propeller"/>
</dbReference>
<evidence type="ECO:0000313" key="4">
    <source>
        <dbReference type="Proteomes" id="UP001152523"/>
    </source>
</evidence>
<dbReference type="AlphaFoldDB" id="A0AAV0EIJ6"/>
<dbReference type="Proteomes" id="UP001152523">
    <property type="component" value="Unassembled WGS sequence"/>
</dbReference>
<name>A0AAV0EIJ6_9ASTE</name>
<gene>
    <name evidence="3" type="ORF">CEPIT_LOCUS25656</name>
</gene>
<organism evidence="3 4">
    <name type="scientific">Cuscuta epithymum</name>
    <dbReference type="NCBI Taxonomy" id="186058"/>
    <lineage>
        <taxon>Eukaryota</taxon>
        <taxon>Viridiplantae</taxon>
        <taxon>Streptophyta</taxon>
        <taxon>Embryophyta</taxon>
        <taxon>Tracheophyta</taxon>
        <taxon>Spermatophyta</taxon>
        <taxon>Magnoliopsida</taxon>
        <taxon>eudicotyledons</taxon>
        <taxon>Gunneridae</taxon>
        <taxon>Pentapetalae</taxon>
        <taxon>asterids</taxon>
        <taxon>lamiids</taxon>
        <taxon>Solanales</taxon>
        <taxon>Convolvulaceae</taxon>
        <taxon>Cuscuteae</taxon>
        <taxon>Cuscuta</taxon>
        <taxon>Cuscuta subgen. Cuscuta</taxon>
    </lineage>
</organism>
<proteinExistence type="predicted"/>
<protein>
    <recommendedName>
        <fullName evidence="5">DUF295 domain-containing protein</fullName>
    </recommendedName>
</protein>
<sequence length="411" mass="46735">MGDWAALPDDILVIILQLIVIGKDHCSFGCVCRSWRRAALLFLSIFVPKGAPCLIVPDKNTSCSSIPDQHRRLLLAFQIGKDIAEIEGFLPQIRIPPRDICLGSYQGWLVMISKYVKIYIWNPFSCTSIDLLMCKYYRLSGLQLCMLSLYEKEIKLAVLDMYISKAILSTVPTAPNCFIFIIYGYKNFAFCNVSDKVWRYMVRPQSKHDPTTTPQSYTDAIYFKGQFYIVSASGEIFSCDVTASRPGLISVYGPPPKTLSAHQWYLVECRGELYRVMQQLMRCRFAAGKDDDACIGIDNQDLHQALDEHFRGESYGCNGFEVHKLMSDTVGWIQVRNFEGDAVFLGRNQSFSLSNPGDYGYKPNRIYFTDHRSINNDMGVFNPEDGTMESPLYKTNSRFIVPPAIWMTPNT</sequence>
<dbReference type="Pfam" id="PF12937">
    <property type="entry name" value="F-box-like"/>
    <property type="match status" value="1"/>
</dbReference>
<dbReference type="EMBL" id="CAMAPF010000933">
    <property type="protein sequence ID" value="CAH9124000.1"/>
    <property type="molecule type" value="Genomic_DNA"/>
</dbReference>
<comment type="caution">
    <text evidence="3">The sequence shown here is derived from an EMBL/GenBank/DDBJ whole genome shotgun (WGS) entry which is preliminary data.</text>
</comment>
<evidence type="ECO:0008006" key="5">
    <source>
        <dbReference type="Google" id="ProtNLM"/>
    </source>
</evidence>
<dbReference type="InterPro" id="IPR001810">
    <property type="entry name" value="F-box_dom"/>
</dbReference>
<feature type="domain" description="F-box" evidence="2">
    <location>
        <begin position="4"/>
        <end position="39"/>
    </location>
</feature>
<dbReference type="SUPFAM" id="SSF81383">
    <property type="entry name" value="F-box domain"/>
    <property type="match status" value="1"/>
</dbReference>
<dbReference type="InterPro" id="IPR050942">
    <property type="entry name" value="F-box_BR-signaling"/>
</dbReference>
<accession>A0AAV0EIJ6</accession>
<reference evidence="3" key="1">
    <citation type="submission" date="2022-07" db="EMBL/GenBank/DDBJ databases">
        <authorList>
            <person name="Macas J."/>
            <person name="Novak P."/>
            <person name="Neumann P."/>
        </authorList>
    </citation>
    <scope>NUCLEOTIDE SEQUENCE</scope>
</reference>
<dbReference type="Pfam" id="PF03478">
    <property type="entry name" value="Beta-prop_KIB1-4"/>
    <property type="match status" value="1"/>
</dbReference>
<evidence type="ECO:0000313" key="3">
    <source>
        <dbReference type="EMBL" id="CAH9124000.1"/>
    </source>
</evidence>
<evidence type="ECO:0000259" key="1">
    <source>
        <dbReference type="Pfam" id="PF03478"/>
    </source>
</evidence>
<dbReference type="PANTHER" id="PTHR44259">
    <property type="entry name" value="OS07G0183000 PROTEIN-RELATED"/>
    <property type="match status" value="1"/>
</dbReference>
<dbReference type="Gene3D" id="1.20.1280.50">
    <property type="match status" value="1"/>
</dbReference>
<keyword evidence="4" id="KW-1185">Reference proteome</keyword>
<dbReference type="InterPro" id="IPR036047">
    <property type="entry name" value="F-box-like_dom_sf"/>
</dbReference>